<sequence length="115" mass="12730">MSNTRRPRRRPDDQVVDFNLDALQASGNLRPFVVQHGGRRWELAHMDTLDAWKLLAAADGGDVAAMLSIFGLALGDQWQAFQAKPMPRHKLSVLFDAYRKHCGVQAGESPASTDS</sequence>
<evidence type="ECO:0000313" key="2">
    <source>
        <dbReference type="Proteomes" id="UP001499863"/>
    </source>
</evidence>
<proteinExistence type="predicted"/>
<protein>
    <submittedName>
        <fullName evidence="1">Uncharacterized protein</fullName>
    </submittedName>
</protein>
<name>A0ABN1YDQ3_9ACTN</name>
<keyword evidence="2" id="KW-1185">Reference proteome</keyword>
<dbReference type="Proteomes" id="UP001499863">
    <property type="component" value="Unassembled WGS sequence"/>
</dbReference>
<comment type="caution">
    <text evidence="1">The sequence shown here is derived from an EMBL/GenBank/DDBJ whole genome shotgun (WGS) entry which is preliminary data.</text>
</comment>
<dbReference type="RefSeq" id="WP_344341463.1">
    <property type="nucleotide sequence ID" value="NZ_BAAAKJ010000307.1"/>
</dbReference>
<accession>A0ABN1YDQ3</accession>
<dbReference type="EMBL" id="BAAAKJ010000307">
    <property type="protein sequence ID" value="GAA1406277.1"/>
    <property type="molecule type" value="Genomic_DNA"/>
</dbReference>
<reference evidence="1 2" key="1">
    <citation type="journal article" date="2019" name="Int. J. Syst. Evol. Microbiol.">
        <title>The Global Catalogue of Microorganisms (GCM) 10K type strain sequencing project: providing services to taxonomists for standard genome sequencing and annotation.</title>
        <authorList>
            <consortium name="The Broad Institute Genomics Platform"/>
            <consortium name="The Broad Institute Genome Sequencing Center for Infectious Disease"/>
            <person name="Wu L."/>
            <person name="Ma J."/>
        </authorList>
    </citation>
    <scope>NUCLEOTIDE SEQUENCE [LARGE SCALE GENOMIC DNA]</scope>
    <source>
        <strain evidence="1 2">JCM 12393</strain>
    </source>
</reference>
<organism evidence="1 2">
    <name type="scientific">Kitasatospora putterlickiae</name>
    <dbReference type="NCBI Taxonomy" id="221725"/>
    <lineage>
        <taxon>Bacteria</taxon>
        <taxon>Bacillati</taxon>
        <taxon>Actinomycetota</taxon>
        <taxon>Actinomycetes</taxon>
        <taxon>Kitasatosporales</taxon>
        <taxon>Streptomycetaceae</taxon>
        <taxon>Kitasatospora</taxon>
    </lineage>
</organism>
<evidence type="ECO:0000313" key="1">
    <source>
        <dbReference type="EMBL" id="GAA1406277.1"/>
    </source>
</evidence>
<gene>
    <name evidence="1" type="ORF">GCM10009639_53960</name>
</gene>